<keyword evidence="1" id="KW-0597">Phosphoprotein</keyword>
<comment type="caution">
    <text evidence="9">The sequence shown here is derived from an EMBL/GenBank/DDBJ whole genome shotgun (WGS) entry which is preliminary data.</text>
</comment>
<evidence type="ECO:0000313" key="9">
    <source>
        <dbReference type="EMBL" id="TDL41569.1"/>
    </source>
</evidence>
<dbReference type="PANTHER" id="PTHR22683:SF1">
    <property type="entry name" value="TYPE VII SECRETION SYSTEM PROTEIN ESSC"/>
    <property type="match status" value="1"/>
</dbReference>
<sequence>MRLHCTLVGGPGSGLASHPLELTIDAPEGAPGAALCRQLAEQFGTGMVTVAGEDLQSARLGIPPLIPGAILVDGGPEPRRRKQRRSPCGGHPAGLVLAVHTGAGAGTVVPLQRGQYTVGRSNARIVLPDAELSREHARLTLTDKDIFIEDLDSANGTYVDGERIRHSAVTAGSTIRCGNSTMSLMFADVPIKSLAMAGVSAQEPITVPGRGDPGNRAALLVTVALPLAIGIGLALFTGMWMFLAFAATSAVALLVPVVSGRRQRRDAARAVRKAAAQDRERRLASGPSLAVTALATRKGARSAASVPDTGGIWLRLGEAEQDANVTTVLAAALEVPSVDSVPVTFDLLQPRTVFVGTKPLRDGMIRAIVMQLSGYPRCRSTRIIIFGPATSLPLAARYLPDVVLMVAAEACRDSLKEGFPPGYEHGVLLLADATAAGRTAAMLMEEAHRHGWQVLEFRSRAAAGTPNVDVVLHHHGSTLRGQGEDITFVADLAQNDVFDGFCRQLAAAPPRPNMGKHPIPRTCALEDVLPLSPAHLAARWDSSIGEAGLAAPLGLDADGARVIDLQADGPHVLVAGTTGAGKSELLRSLTLALALTHPPSRINFLFLDFKGGSGLGPLTGLVHCVGLLTDLTRDELERTLTSLRAEIRLREEALAAARVPDLAGYRSTAEAEGFPIPHLVIIIDEFRMLVDDAPEVLRELMRIATIGRSLGIHLVMATQRPQGALTADIRANVTSSIALRVQSDMESVDIIGSKEAAAIRLDAPGRAFMTRGTEPAREFQAATTNLVRTQSAPLTAITVQLTTEHLTAGAPEPGHAEPQTPAQAAAPLIAMIRDAWTSREGAAPRVPVAPPLPDDIVEPSAGCSGPDPFPGDPAWALTLGAMDLPKEQSVHPLVWRPGADSHLALIGAPESGADEAAQLVLRGLLLHREPAHCYILDGTGSFSSAARHPRVGAATGLHELRRAVRILERVALEMTRRLSRPAEAAVPLVVLVSGWGSWVSAFRSGPLAWAEELMHDVVRDGVRAGVTVVISGDRELVSARFCGALSSRLYFPAGSNQDSRVAWPRLPSTTAIKSRAVAFGPVADGDSAVCQVFRLAPPGRQWPEGPLGVGDPAEPLPFRVEPLPLRVTAPEVRGIHEREGVSANAALTRATQDMLIGVGGDELSPVYLRLAAAGTVAVLGRSGSGKTNTLKSLQELNPAHHWLSPNSPTPAANPWTRILSAARAGDLPSDAVLLADDADLLSPAAMRDLSELQALGHPLVLTASYSPLLLQRVPPAMGARAAGTALLLGPASFADGDAFGVRFEVEPAPPPGRAVLISAGRAQAIQVARASEADLKEQARNQAAASRYSAGGALPVRDA</sequence>
<keyword evidence="6" id="KW-0812">Transmembrane</keyword>
<evidence type="ECO:0000256" key="2">
    <source>
        <dbReference type="ARBA" id="ARBA00022741"/>
    </source>
</evidence>
<dbReference type="PROSITE" id="PS50901">
    <property type="entry name" value="FTSK"/>
    <property type="match status" value="1"/>
</dbReference>
<proteinExistence type="predicted"/>
<feature type="domain" description="FHA" evidence="7">
    <location>
        <begin position="111"/>
        <end position="164"/>
    </location>
</feature>
<feature type="domain" description="FtsK" evidence="8">
    <location>
        <begin position="557"/>
        <end position="748"/>
    </location>
</feature>
<dbReference type="GO" id="GO:0005524">
    <property type="term" value="F:ATP binding"/>
    <property type="evidence" value="ECO:0007669"/>
    <property type="project" value="UniProtKB-UniRule"/>
</dbReference>
<evidence type="ECO:0000313" key="10">
    <source>
        <dbReference type="Proteomes" id="UP000294621"/>
    </source>
</evidence>
<dbReference type="PANTHER" id="PTHR22683">
    <property type="entry name" value="SPORULATION PROTEIN RELATED"/>
    <property type="match status" value="1"/>
</dbReference>
<dbReference type="RefSeq" id="WP_133346141.1">
    <property type="nucleotide sequence ID" value="NZ_SMZQ01000001.1"/>
</dbReference>
<dbReference type="InterPro" id="IPR027417">
    <property type="entry name" value="P-loop_NTPase"/>
</dbReference>
<feature type="binding site" evidence="4">
    <location>
        <begin position="576"/>
        <end position="583"/>
    </location>
    <ligand>
        <name>ATP</name>
        <dbReference type="ChEBI" id="CHEBI:30616"/>
    </ligand>
</feature>
<dbReference type="SUPFAM" id="SSF52540">
    <property type="entry name" value="P-loop containing nucleoside triphosphate hydrolases"/>
    <property type="match status" value="2"/>
</dbReference>
<dbReference type="InterPro" id="IPR000253">
    <property type="entry name" value="FHA_dom"/>
</dbReference>
<reference evidence="9 10" key="1">
    <citation type="submission" date="2019-03" db="EMBL/GenBank/DDBJ databases">
        <title>Genome Sequencing and Assembly of Various Microbes Isolated from Partially Reclaimed Soil and Acid Mine Drainage (AMD) Site.</title>
        <authorList>
            <person name="Steinbock B."/>
            <person name="Bechtold R."/>
            <person name="Sevigny J.L."/>
            <person name="Thomas D."/>
            <person name="Cuthill L.R."/>
            <person name="Aveiro Johannsen E.J."/>
            <person name="Thomas K."/>
            <person name="Ghosh A."/>
        </authorList>
    </citation>
    <scope>NUCLEOTIDE SEQUENCE [LARGE SCALE GENOMIC DNA]</scope>
    <source>
        <strain evidence="9 10">S-A1</strain>
    </source>
</reference>
<dbReference type="Pfam" id="PF00498">
    <property type="entry name" value="FHA"/>
    <property type="match status" value="1"/>
</dbReference>
<evidence type="ECO:0000259" key="7">
    <source>
        <dbReference type="PROSITE" id="PS50006"/>
    </source>
</evidence>
<dbReference type="InterPro" id="IPR002543">
    <property type="entry name" value="FtsK_dom"/>
</dbReference>
<evidence type="ECO:0000256" key="3">
    <source>
        <dbReference type="ARBA" id="ARBA00022840"/>
    </source>
</evidence>
<evidence type="ECO:0000259" key="8">
    <source>
        <dbReference type="PROSITE" id="PS50901"/>
    </source>
</evidence>
<dbReference type="CDD" id="cd00060">
    <property type="entry name" value="FHA"/>
    <property type="match status" value="1"/>
</dbReference>
<evidence type="ECO:0000256" key="6">
    <source>
        <dbReference type="SAM" id="Phobius"/>
    </source>
</evidence>
<dbReference type="SUPFAM" id="SSF49879">
    <property type="entry name" value="SMAD/FHA domain"/>
    <property type="match status" value="1"/>
</dbReference>
<keyword evidence="3 4" id="KW-0067">ATP-binding</keyword>
<feature type="transmembrane region" description="Helical" evidence="6">
    <location>
        <begin position="217"/>
        <end position="236"/>
    </location>
</feature>
<accession>A0A4R5Y9R7</accession>
<gene>
    <name evidence="9" type="ORF">E2R57_02625</name>
</gene>
<evidence type="ECO:0000256" key="1">
    <source>
        <dbReference type="ARBA" id="ARBA00022553"/>
    </source>
</evidence>
<feature type="region of interest" description="Disordered" evidence="5">
    <location>
        <begin position="1338"/>
        <end position="1359"/>
    </location>
</feature>
<dbReference type="PROSITE" id="PS50006">
    <property type="entry name" value="FHA_DOMAIN"/>
    <property type="match status" value="1"/>
</dbReference>
<protein>
    <submittedName>
        <fullName evidence="9">FHA domain-containing protein</fullName>
    </submittedName>
</protein>
<evidence type="ECO:0000256" key="5">
    <source>
        <dbReference type="SAM" id="MobiDB-lite"/>
    </source>
</evidence>
<organism evidence="9 10">
    <name type="scientific">Arthrobacter nitrophenolicus</name>
    <dbReference type="NCBI Taxonomy" id="683150"/>
    <lineage>
        <taxon>Bacteria</taxon>
        <taxon>Bacillati</taxon>
        <taxon>Actinomycetota</taxon>
        <taxon>Actinomycetes</taxon>
        <taxon>Micrococcales</taxon>
        <taxon>Micrococcaceae</taxon>
        <taxon>Arthrobacter</taxon>
    </lineage>
</organism>
<dbReference type="Proteomes" id="UP000294621">
    <property type="component" value="Unassembled WGS sequence"/>
</dbReference>
<dbReference type="SMART" id="SM00240">
    <property type="entry name" value="FHA"/>
    <property type="match status" value="1"/>
</dbReference>
<keyword evidence="6" id="KW-0472">Membrane</keyword>
<dbReference type="OrthoDB" id="9807790at2"/>
<dbReference type="Pfam" id="PF01580">
    <property type="entry name" value="FtsK_SpoIIIE"/>
    <property type="match status" value="1"/>
</dbReference>
<evidence type="ECO:0000256" key="4">
    <source>
        <dbReference type="PROSITE-ProRule" id="PRU00289"/>
    </source>
</evidence>
<name>A0A4R5Y9R7_9MICC</name>
<dbReference type="Gene3D" id="2.60.200.20">
    <property type="match status" value="1"/>
</dbReference>
<dbReference type="InterPro" id="IPR050206">
    <property type="entry name" value="FtsK/SpoIIIE/SftA"/>
</dbReference>
<dbReference type="Gene3D" id="3.40.50.300">
    <property type="entry name" value="P-loop containing nucleotide triphosphate hydrolases"/>
    <property type="match status" value="3"/>
</dbReference>
<dbReference type="InterPro" id="IPR003593">
    <property type="entry name" value="AAA+_ATPase"/>
</dbReference>
<dbReference type="STRING" id="683150.G205_04576"/>
<keyword evidence="2 4" id="KW-0547">Nucleotide-binding</keyword>
<feature type="region of interest" description="Disordered" evidence="5">
    <location>
        <begin position="72"/>
        <end position="91"/>
    </location>
</feature>
<dbReference type="SMART" id="SM00382">
    <property type="entry name" value="AAA"/>
    <property type="match status" value="2"/>
</dbReference>
<keyword evidence="6" id="KW-1133">Transmembrane helix</keyword>
<dbReference type="InterPro" id="IPR008984">
    <property type="entry name" value="SMAD_FHA_dom_sf"/>
</dbReference>
<dbReference type="CDD" id="cd01127">
    <property type="entry name" value="TrwB_TraG_TraD_VirD4"/>
    <property type="match status" value="1"/>
</dbReference>
<dbReference type="GO" id="GO:0003677">
    <property type="term" value="F:DNA binding"/>
    <property type="evidence" value="ECO:0007669"/>
    <property type="project" value="InterPro"/>
</dbReference>
<dbReference type="EMBL" id="SMZQ01000001">
    <property type="protein sequence ID" value="TDL41569.1"/>
    <property type="molecule type" value="Genomic_DNA"/>
</dbReference>